<dbReference type="AlphaFoldDB" id="A0A1G4BQD4"/>
<dbReference type="GeneID" id="34554125"/>
<comment type="caution">
    <text evidence="2">The sequence shown here is derived from an EMBL/GenBank/DDBJ whole genome shotgun (WGS) entry which is preliminary data.</text>
</comment>
<dbReference type="OrthoDB" id="40579at2759"/>
<dbReference type="Gene3D" id="3.50.50.60">
    <property type="entry name" value="FAD/NAD(P)-binding domain"/>
    <property type="match status" value="1"/>
</dbReference>
<feature type="compositionally biased region" description="Polar residues" evidence="1">
    <location>
        <begin position="125"/>
        <end position="134"/>
    </location>
</feature>
<dbReference type="EMBL" id="MJBS01000005">
    <property type="protein sequence ID" value="OHF03640.1"/>
    <property type="molecule type" value="Genomic_DNA"/>
</dbReference>
<evidence type="ECO:0000313" key="2">
    <source>
        <dbReference type="EMBL" id="OHF03640.1"/>
    </source>
</evidence>
<feature type="compositionally biased region" description="Basic and acidic residues" evidence="1">
    <location>
        <begin position="161"/>
        <end position="170"/>
    </location>
</feature>
<sequence length="170" mass="18224">MHHGDLRDELSRLAAGNAAKLSISGPPPTAVEGYQVVGVDVEEGKVRLKDGQEFIADVVVGLMGFSGADGTHLLVRKAMVRGLSHMVLHGASPYRFTFPLKKMRDIFGGYPAVIDPSSDAFLNMTTADEPSPKNSIPKRHLLTANGHVGPGRAGPDEAELDVQRDPRGFK</sequence>
<name>A0A1G4BQD4_9PEZI</name>
<dbReference type="STRING" id="1209926.A0A1G4BQD4"/>
<evidence type="ECO:0000313" key="3">
    <source>
        <dbReference type="Proteomes" id="UP000176998"/>
    </source>
</evidence>
<proteinExistence type="predicted"/>
<accession>A0A1G4BQD4</accession>
<protein>
    <submittedName>
        <fullName evidence="2">Uncharacterized protein</fullName>
    </submittedName>
</protein>
<gene>
    <name evidence="2" type="ORF">CORC01_00959</name>
</gene>
<evidence type="ECO:0000256" key="1">
    <source>
        <dbReference type="SAM" id="MobiDB-lite"/>
    </source>
</evidence>
<keyword evidence="3" id="KW-1185">Reference proteome</keyword>
<dbReference type="RefSeq" id="XP_022480776.1">
    <property type="nucleotide sequence ID" value="XM_022612615.1"/>
</dbReference>
<dbReference type="InterPro" id="IPR036188">
    <property type="entry name" value="FAD/NAD-bd_sf"/>
</dbReference>
<dbReference type="Proteomes" id="UP000176998">
    <property type="component" value="Unassembled WGS sequence"/>
</dbReference>
<organism evidence="2 3">
    <name type="scientific">Colletotrichum orchidophilum</name>
    <dbReference type="NCBI Taxonomy" id="1209926"/>
    <lineage>
        <taxon>Eukaryota</taxon>
        <taxon>Fungi</taxon>
        <taxon>Dikarya</taxon>
        <taxon>Ascomycota</taxon>
        <taxon>Pezizomycotina</taxon>
        <taxon>Sordariomycetes</taxon>
        <taxon>Hypocreomycetidae</taxon>
        <taxon>Glomerellales</taxon>
        <taxon>Glomerellaceae</taxon>
        <taxon>Colletotrichum</taxon>
    </lineage>
</organism>
<feature type="region of interest" description="Disordered" evidence="1">
    <location>
        <begin position="125"/>
        <end position="170"/>
    </location>
</feature>
<reference evidence="2 3" key="1">
    <citation type="submission" date="2016-09" db="EMBL/GenBank/DDBJ databases">
        <authorList>
            <person name="Capua I."/>
            <person name="De Benedictis P."/>
            <person name="Joannis T."/>
            <person name="Lombin L.H."/>
            <person name="Cattoli G."/>
        </authorList>
    </citation>
    <scope>NUCLEOTIDE SEQUENCE [LARGE SCALE GENOMIC DNA]</scope>
    <source>
        <strain evidence="2 3">IMI 309357</strain>
    </source>
</reference>